<keyword evidence="4" id="KW-0597">Phosphoprotein</keyword>
<keyword evidence="10 12" id="KW-0472">Membrane</keyword>
<evidence type="ECO:0000256" key="10">
    <source>
        <dbReference type="ARBA" id="ARBA00023136"/>
    </source>
</evidence>
<dbReference type="InterPro" id="IPR003594">
    <property type="entry name" value="HATPase_dom"/>
</dbReference>
<keyword evidence="5" id="KW-0808">Transferase</keyword>
<feature type="domain" description="HAMP" evidence="14">
    <location>
        <begin position="181"/>
        <end position="235"/>
    </location>
</feature>
<evidence type="ECO:0000256" key="6">
    <source>
        <dbReference type="ARBA" id="ARBA00022692"/>
    </source>
</evidence>
<keyword evidence="8 12" id="KW-1133">Transmembrane helix</keyword>
<name>A0ABS3LBB1_9ENTE</name>
<dbReference type="Gene3D" id="3.30.565.10">
    <property type="entry name" value="Histidine kinase-like ATPase, C-terminal domain"/>
    <property type="match status" value="1"/>
</dbReference>
<dbReference type="InterPro" id="IPR036097">
    <property type="entry name" value="HisK_dim/P_sf"/>
</dbReference>
<keyword evidence="9" id="KW-0902">Two-component regulatory system</keyword>
<dbReference type="Proteomes" id="UP000664601">
    <property type="component" value="Unassembled WGS sequence"/>
</dbReference>
<dbReference type="InterPro" id="IPR003660">
    <property type="entry name" value="HAMP_dom"/>
</dbReference>
<dbReference type="InterPro" id="IPR050428">
    <property type="entry name" value="TCS_sensor_his_kinase"/>
</dbReference>
<evidence type="ECO:0000259" key="13">
    <source>
        <dbReference type="PROSITE" id="PS50109"/>
    </source>
</evidence>
<evidence type="ECO:0000256" key="9">
    <source>
        <dbReference type="ARBA" id="ARBA00023012"/>
    </source>
</evidence>
<keyword evidence="16" id="KW-1185">Reference proteome</keyword>
<reference evidence="15 16" key="1">
    <citation type="submission" date="2021-03" db="EMBL/GenBank/DDBJ databases">
        <title>Enterococcal diversity collection.</title>
        <authorList>
            <person name="Gilmore M.S."/>
            <person name="Schwartzman J."/>
            <person name="Van Tyne D."/>
            <person name="Martin M."/>
            <person name="Earl A.M."/>
            <person name="Manson A.L."/>
            <person name="Straub T."/>
            <person name="Salamzade R."/>
            <person name="Saavedra J."/>
            <person name="Lebreton F."/>
            <person name="Prichula J."/>
            <person name="Schaufler K."/>
            <person name="Gaca A."/>
            <person name="Sgardioli B."/>
            <person name="Wagenaar J."/>
            <person name="Strong T."/>
        </authorList>
    </citation>
    <scope>NUCLEOTIDE SEQUENCE [LARGE SCALE GENOMIC DNA]</scope>
    <source>
        <strain evidence="15 16">669A</strain>
    </source>
</reference>
<comment type="catalytic activity">
    <reaction evidence="1">
        <text>ATP + protein L-histidine = ADP + protein N-phospho-L-histidine.</text>
        <dbReference type="EC" id="2.7.13.3"/>
    </reaction>
</comment>
<dbReference type="SMART" id="SM00387">
    <property type="entry name" value="HATPase_c"/>
    <property type="match status" value="1"/>
</dbReference>
<dbReference type="CDD" id="cd00075">
    <property type="entry name" value="HATPase"/>
    <property type="match status" value="1"/>
</dbReference>
<evidence type="ECO:0000256" key="3">
    <source>
        <dbReference type="ARBA" id="ARBA00012438"/>
    </source>
</evidence>
<feature type="coiled-coil region" evidence="11">
    <location>
        <begin position="280"/>
        <end position="307"/>
    </location>
</feature>
<dbReference type="PROSITE" id="PS50109">
    <property type="entry name" value="HIS_KIN"/>
    <property type="match status" value="1"/>
</dbReference>
<keyword evidence="6 12" id="KW-0812">Transmembrane</keyword>
<dbReference type="CDD" id="cd00082">
    <property type="entry name" value="HisKA"/>
    <property type="match status" value="1"/>
</dbReference>
<evidence type="ECO:0000313" key="15">
    <source>
        <dbReference type="EMBL" id="MBO1306923.1"/>
    </source>
</evidence>
<dbReference type="InterPro" id="IPR003661">
    <property type="entry name" value="HisK_dim/P_dom"/>
</dbReference>
<dbReference type="Gene3D" id="1.10.287.130">
    <property type="match status" value="1"/>
</dbReference>
<comment type="subcellular location">
    <subcellularLocation>
        <location evidence="2">Membrane</location>
    </subcellularLocation>
</comment>
<keyword evidence="11" id="KW-0175">Coiled coil</keyword>
<evidence type="ECO:0000256" key="11">
    <source>
        <dbReference type="SAM" id="Coils"/>
    </source>
</evidence>
<evidence type="ECO:0000256" key="5">
    <source>
        <dbReference type="ARBA" id="ARBA00022679"/>
    </source>
</evidence>
<dbReference type="Pfam" id="PF02518">
    <property type="entry name" value="HATPase_c"/>
    <property type="match status" value="1"/>
</dbReference>
<feature type="transmembrane region" description="Helical" evidence="12">
    <location>
        <begin position="153"/>
        <end position="177"/>
    </location>
</feature>
<dbReference type="Gene3D" id="6.10.340.10">
    <property type="match status" value="1"/>
</dbReference>
<evidence type="ECO:0000256" key="4">
    <source>
        <dbReference type="ARBA" id="ARBA00022553"/>
    </source>
</evidence>
<protein>
    <recommendedName>
        <fullName evidence="3">histidine kinase</fullName>
        <ecNumber evidence="3">2.7.13.3</ecNumber>
    </recommendedName>
</protein>
<evidence type="ECO:0000256" key="12">
    <source>
        <dbReference type="SAM" id="Phobius"/>
    </source>
</evidence>
<evidence type="ECO:0000256" key="7">
    <source>
        <dbReference type="ARBA" id="ARBA00022777"/>
    </source>
</evidence>
<gene>
    <name evidence="15" type="ORF">JZO70_12165</name>
</gene>
<dbReference type="PANTHER" id="PTHR45436">
    <property type="entry name" value="SENSOR HISTIDINE KINASE YKOH"/>
    <property type="match status" value="1"/>
</dbReference>
<dbReference type="InterPro" id="IPR005467">
    <property type="entry name" value="His_kinase_dom"/>
</dbReference>
<feature type="transmembrane region" description="Helical" evidence="12">
    <location>
        <begin position="21"/>
        <end position="42"/>
    </location>
</feature>
<feature type="domain" description="Histidine kinase" evidence="13">
    <location>
        <begin position="243"/>
        <end position="453"/>
    </location>
</feature>
<dbReference type="Pfam" id="PF00512">
    <property type="entry name" value="HisKA"/>
    <property type="match status" value="1"/>
</dbReference>
<proteinExistence type="predicted"/>
<evidence type="ECO:0000256" key="8">
    <source>
        <dbReference type="ARBA" id="ARBA00022989"/>
    </source>
</evidence>
<evidence type="ECO:0000256" key="2">
    <source>
        <dbReference type="ARBA" id="ARBA00004370"/>
    </source>
</evidence>
<dbReference type="InterPro" id="IPR036890">
    <property type="entry name" value="HATPase_C_sf"/>
</dbReference>
<evidence type="ECO:0000259" key="14">
    <source>
        <dbReference type="PROSITE" id="PS50885"/>
    </source>
</evidence>
<evidence type="ECO:0000313" key="16">
    <source>
        <dbReference type="Proteomes" id="UP000664601"/>
    </source>
</evidence>
<keyword evidence="7 15" id="KW-0418">Kinase</keyword>
<dbReference type="InterPro" id="IPR004358">
    <property type="entry name" value="Sig_transdc_His_kin-like_C"/>
</dbReference>
<evidence type="ECO:0000256" key="1">
    <source>
        <dbReference type="ARBA" id="ARBA00000085"/>
    </source>
</evidence>
<dbReference type="SUPFAM" id="SSF55874">
    <property type="entry name" value="ATPase domain of HSP90 chaperone/DNA topoisomerase II/histidine kinase"/>
    <property type="match status" value="1"/>
</dbReference>
<dbReference type="GO" id="GO:0016301">
    <property type="term" value="F:kinase activity"/>
    <property type="evidence" value="ECO:0007669"/>
    <property type="project" value="UniProtKB-KW"/>
</dbReference>
<dbReference type="SMART" id="SM00388">
    <property type="entry name" value="HisKA"/>
    <property type="match status" value="1"/>
</dbReference>
<organism evidence="15 16">
    <name type="scientific">Candidatus Enterococcus moelleringii</name>
    <dbReference type="NCBI Taxonomy" id="2815325"/>
    <lineage>
        <taxon>Bacteria</taxon>
        <taxon>Bacillati</taxon>
        <taxon>Bacillota</taxon>
        <taxon>Bacilli</taxon>
        <taxon>Lactobacillales</taxon>
        <taxon>Enterococcaceae</taxon>
        <taxon>Enterococcus</taxon>
    </lineage>
</organism>
<comment type="caution">
    <text evidence="15">The sequence shown here is derived from an EMBL/GenBank/DDBJ whole genome shotgun (WGS) entry which is preliminary data.</text>
</comment>
<dbReference type="PRINTS" id="PR00344">
    <property type="entry name" value="BCTRLSENSOR"/>
</dbReference>
<accession>A0ABS3LBB1</accession>
<dbReference type="EC" id="2.7.13.3" evidence="3"/>
<dbReference type="PANTHER" id="PTHR45436:SF5">
    <property type="entry name" value="SENSOR HISTIDINE KINASE TRCS"/>
    <property type="match status" value="1"/>
</dbReference>
<dbReference type="SUPFAM" id="SSF47384">
    <property type="entry name" value="Homodimeric domain of signal transducing histidine kinase"/>
    <property type="match status" value="1"/>
</dbReference>
<dbReference type="EMBL" id="JAFREM010000018">
    <property type="protein sequence ID" value="MBO1306923.1"/>
    <property type="molecule type" value="Genomic_DNA"/>
</dbReference>
<dbReference type="PROSITE" id="PS50885">
    <property type="entry name" value="HAMP"/>
    <property type="match status" value="1"/>
</dbReference>
<sequence>MMNKWYRENKKTLQFQLASRFSGILLVLVILLSTLILSVTAFRLYESTRGETEAIEDALSQVDTQTNQAWKDTLQLYIAADDPRYYIRVSIADGSTVYSSEAYPLYNRFNDLNQVFFLPEILWDGDDPYYLKQFSVGTTKVAIFTSMEDHLDILMTLVGWVALLSLAIMIVGTTIIYRFSKRVSSPLIVMNQEIQQLAGDLQLEQPLTEPENPIEVNNVAKSFNQLLDTQKQLIEREQQFITDASHELKTPVAAIRGHINLIKRRGEEHPEVIPKSLKFIDTESKRMETLTQQLLILDREKKNLLIREKVQLSGIIESILAEFPSDTQKIEVHVESNVELIGNKEHFYQIMKNLIENAVKYTPADGFIAIDLTQDGKKVTFSVSNTGQTIPDAEKERIFERFYRLDQSRSSAIPGSGVGLAIVKQLVQLYQGSIEVKDCQPQGAVFVVTFPQT</sequence>